<dbReference type="Gene3D" id="3.30.360.10">
    <property type="entry name" value="Dihydrodipicolinate Reductase, domain 2"/>
    <property type="match status" value="1"/>
</dbReference>
<dbReference type="Pfam" id="PF22685">
    <property type="entry name" value="Gal80p_C-like"/>
    <property type="match status" value="1"/>
</dbReference>
<comment type="caution">
    <text evidence="2">The sequence shown here is derived from an EMBL/GenBank/DDBJ whole genome shotgun (WGS) entry which is preliminary data.</text>
</comment>
<evidence type="ECO:0000313" key="3">
    <source>
        <dbReference type="Proteomes" id="UP000430692"/>
    </source>
</evidence>
<protein>
    <recommendedName>
        <fullName evidence="1">Gal80p-like C-terminal domain-containing protein</fullName>
    </recommendedName>
</protein>
<dbReference type="SUPFAM" id="SSF55347">
    <property type="entry name" value="Glyceraldehyde-3-phosphate dehydrogenase-like, C-terminal domain"/>
    <property type="match status" value="1"/>
</dbReference>
<reference evidence="2 3" key="1">
    <citation type="submission" date="2019-12" db="EMBL/GenBank/DDBJ databases">
        <title>Whole-genome analyses of novel actinobacteria.</title>
        <authorList>
            <person name="Sahin N."/>
            <person name="Saygin H."/>
        </authorList>
    </citation>
    <scope>NUCLEOTIDE SEQUENCE [LARGE SCALE GENOMIC DNA]</scope>
    <source>
        <strain evidence="2 3">KC615</strain>
    </source>
</reference>
<sequence length="224" mass="25026">MQYMSITLFLYIPHRSATIDQDHVYLLDENNGANNLTITTGHLLDVMMYLFGSFIDISATLRTDSKIVPVIETGKKIIATSPDHLVITGTLENGALFSTHVRNTFNSNFSFEINGSKGDLVLTFQSVSPSKMFQIDPFIILGSQGKGNVLKQLSVPSEYYLAPKNIESIPAYNIAQLYTIIYQDLKDNTHVALSFHTAINIHQLFDEIRLAANTKQTHTLSKKV</sequence>
<evidence type="ECO:0000259" key="1">
    <source>
        <dbReference type="Pfam" id="PF22685"/>
    </source>
</evidence>
<proteinExistence type="predicted"/>
<organism evidence="2 3">
    <name type="scientific">Shimazuella alba</name>
    <dbReference type="NCBI Taxonomy" id="2690964"/>
    <lineage>
        <taxon>Bacteria</taxon>
        <taxon>Bacillati</taxon>
        <taxon>Bacillota</taxon>
        <taxon>Bacilli</taxon>
        <taxon>Bacillales</taxon>
        <taxon>Thermoactinomycetaceae</taxon>
        <taxon>Shimazuella</taxon>
    </lineage>
</organism>
<dbReference type="AlphaFoldDB" id="A0A6I4VQM3"/>
<accession>A0A6I4VQM3</accession>
<dbReference type="Proteomes" id="UP000430692">
    <property type="component" value="Unassembled WGS sequence"/>
</dbReference>
<gene>
    <name evidence="2" type="ORF">GSM42_09240</name>
</gene>
<name>A0A6I4VQM3_9BACL</name>
<feature type="domain" description="Gal80p-like C-terminal" evidence="1">
    <location>
        <begin position="21"/>
        <end position="123"/>
    </location>
</feature>
<evidence type="ECO:0000313" key="2">
    <source>
        <dbReference type="EMBL" id="MXQ53899.1"/>
    </source>
</evidence>
<dbReference type="InterPro" id="IPR055080">
    <property type="entry name" value="Gal80p-like_C"/>
</dbReference>
<keyword evidence="3" id="KW-1185">Reference proteome</keyword>
<dbReference type="EMBL" id="WUUL01000005">
    <property type="protein sequence ID" value="MXQ53899.1"/>
    <property type="molecule type" value="Genomic_DNA"/>
</dbReference>